<dbReference type="Gene3D" id="1.10.390.30">
    <property type="entry name" value="Peptidase M60, enhancin-like domain 3"/>
    <property type="match status" value="1"/>
</dbReference>
<feature type="signal peptide" evidence="2">
    <location>
        <begin position="1"/>
        <end position="24"/>
    </location>
</feature>
<feature type="domain" description="Peptidase M60" evidence="4">
    <location>
        <begin position="907"/>
        <end position="1271"/>
    </location>
</feature>
<evidence type="ECO:0000313" key="6">
    <source>
        <dbReference type="Proteomes" id="UP000198558"/>
    </source>
</evidence>
<dbReference type="InterPro" id="IPR036116">
    <property type="entry name" value="FN3_sf"/>
</dbReference>
<dbReference type="EMBL" id="FOIN01000035">
    <property type="protein sequence ID" value="SET74206.1"/>
    <property type="molecule type" value="Genomic_DNA"/>
</dbReference>
<proteinExistence type="predicted"/>
<evidence type="ECO:0000256" key="2">
    <source>
        <dbReference type="SAM" id="SignalP"/>
    </source>
</evidence>
<keyword evidence="6" id="KW-1185">Reference proteome</keyword>
<keyword evidence="2" id="KW-0732">Signal</keyword>
<evidence type="ECO:0000313" key="5">
    <source>
        <dbReference type="EMBL" id="SET74206.1"/>
    </source>
</evidence>
<dbReference type="PROSITE" id="PS00018">
    <property type="entry name" value="EF_HAND_1"/>
    <property type="match status" value="1"/>
</dbReference>
<feature type="domain" description="Fibronectin type-III" evidence="3">
    <location>
        <begin position="561"/>
        <end position="656"/>
    </location>
</feature>
<dbReference type="Pfam" id="PF00041">
    <property type="entry name" value="fn3"/>
    <property type="match status" value="1"/>
</dbReference>
<organism evidence="5 6">
    <name type="scientific">Thomasclavelia cocleata</name>
    <dbReference type="NCBI Taxonomy" id="69824"/>
    <lineage>
        <taxon>Bacteria</taxon>
        <taxon>Bacillati</taxon>
        <taxon>Bacillota</taxon>
        <taxon>Erysipelotrichia</taxon>
        <taxon>Erysipelotrichales</taxon>
        <taxon>Coprobacillaceae</taxon>
        <taxon>Thomasclavelia</taxon>
    </lineage>
</organism>
<reference evidence="6" key="1">
    <citation type="submission" date="2016-10" db="EMBL/GenBank/DDBJ databases">
        <authorList>
            <person name="Varghese N."/>
            <person name="Submissions S."/>
        </authorList>
    </citation>
    <scope>NUCLEOTIDE SEQUENCE [LARGE SCALE GENOMIC DNA]</scope>
    <source>
        <strain evidence="6">DSM 1551</strain>
    </source>
</reference>
<dbReference type="InterPro" id="IPR013783">
    <property type="entry name" value="Ig-like_fold"/>
</dbReference>
<dbReference type="InterPro" id="IPR042279">
    <property type="entry name" value="Pep_M60_3"/>
</dbReference>
<sequence>MKRKVFALLLVFCMMFQTVVGVNAFDTNSDEAEDPISEIRTIDNTGISETSDENGSTGNETTGVTNFELQLKLDFKISLERLEELVGMFRVCLQSADSVNNGEDDLANHPEFSAKHVHAYIDSYNEDMVVFKAENVEPGEYRLTLETEYFFQDFSQNLTIKPNTKSTLVFTDSYNAALGGMGVFALGDLNADGLINEEDSKVLIEHNGHKVPVVSQKPEEGQDVDSQNLSVPEDSTESDHSFEYVYDLNQDKIIDIADLAILVYNLDQETKPAVAIETLLPTVVKVEAKQEAAIPQGERKLDTIMEDAKEPITLAPKEDAVISEENPVKIEMDINTQEAATGGIVISAPADTGPTSGTIEVERIIGDTDLDGVEETEVISVPIVDESAPARKAKTRSIARAAAQAIRKADGSIVIDLGQQIAIKKVTIVVTATATSTKLTEIAKVEFLNDMETRIPEPELNIPQNIVVSGKGDQITITWDQEQNVTGYEVSMYAIDTDGKKVGPNTYRAGINEIEIQEFEGGRKDKVTSLWDYYVSVKSVNGDWSSPYSETVSHHQLAGGPPPAPDMVSINSKYRQLDVSWKDMQDTEYYTLEYRELGSSSEFTVVNNIMTNAYKITGLKDDTSYEVYISGWNHDDNNNERHGPRSLPAVGKTINEIPKFQKYRMINNDIQNIKMIHGSGYVNDFDANQLIDGDYSTYFFSSVGSTFGVDVTFENSHKVKEIIMSNRLEDQYRDSANWDYSGMSVTLYNGEEQVKTYSLSNVTQQSLHPTAKNTIKFILPEAVEATRVRFTLIKYGFACTEKGNSISEINFFEYDSLEDDVYGLYADDMHVTLKEDVNEAKIAELEERANTIDEINNEYHPKKDLLLSELANARILLNDKNIGGIVSANPDVTLEGTSKLGFAGGLSGLQPLGYVAKSGDTVNVYVGQKGKQIGATVPVRLVFTQYHPEASAWKSGEIALKQGLNEITIPEVSSLGYEKGGSLYIVQTNSADVRKNPVQVRVSGATKIPLLDLHRPVGDARRNEDGWQEKINAYVAELEDYVAHMEANHDKLHSDIQTLDEGYNQTNCFLNSTEISLDNVLVSLPAERILAGLKGQLNSNKAGSLEEAMDNFAGAMNQMLELFYKERGLAPYTANGTHGTPTARFNVRYHRMFAGAFMYAGGSHLGIEYGSSALTSSEGLQVDENGKPGEGNMFGWGLAHEMGHCADPGGVTIAEVTNNIWSQFEKTRDTAATSRIPYPTVYKHVTSSTIGKPGQVFAQLGMYWQLHLAYDKNYSHYDYYKTGYNNDNYVNMWQNEFFARYYIYRRDMGFAPKPGGVALTNSGSVDQNVMRTAIAAAGKDLTEFFTAWGYQMDAGTQAYAAQFPKEERKIQYLNDSAREYQLANGPAMTSTEVNAELSQGTGANAKKVTFQLSVPGESNPDAILGYEIIRNGKPAAFVEPDKTSEDGVTEYVDVIGSENNRVMDYKVVAYDKYLNTTATKVFDSIKIRHDGELPSDDWTVSTNTVSDYGVLTVYDNTNVVEGKTYTDVLTNQKVTYSKKMGIKYLDSDTGETLETVSASKLIIDGDVSTSFVGSTANNSAAWFAINLNRKQNVVGVKIKFANDIEEMPYTTRDWAFSLEYSNNGGASYTRLGAFEFNNSSNGVAHEDEDGYKIAYFKKAGNNQNIYGLDITNLRLTMGGSRPTDKANKIGITDIKLLGQSGDNVDIGISHINEQGKEVWDTENTIGILDKDYILDQTTGSKIPAGSFIVTGQYTGNAAYNVVKLYNEKHVMHDDSLENKVNSIINGYQVFFAEVPETGSIMNTKDGTWIYWLEPLHGENEGKFGLPGAGENGSDFVVELPTKVYAELYRVDNATTLAGERMVSDSFTIDVPAQLPTITLTDDNNETETVAEPIVADVKARDDEE</sequence>
<dbReference type="RefSeq" id="WP_092355703.1">
    <property type="nucleotide sequence ID" value="NZ_FOIN01000035.1"/>
</dbReference>
<dbReference type="SUPFAM" id="SSF49265">
    <property type="entry name" value="Fibronectin type III"/>
    <property type="match status" value="1"/>
</dbReference>
<evidence type="ECO:0000259" key="4">
    <source>
        <dbReference type="PROSITE" id="PS51723"/>
    </source>
</evidence>
<dbReference type="SMART" id="SM01276">
    <property type="entry name" value="M60-like"/>
    <property type="match status" value="1"/>
</dbReference>
<dbReference type="SMART" id="SM00060">
    <property type="entry name" value="FN3"/>
    <property type="match status" value="2"/>
</dbReference>
<dbReference type="SUPFAM" id="SSF49785">
    <property type="entry name" value="Galactose-binding domain-like"/>
    <property type="match status" value="2"/>
</dbReference>
<dbReference type="Gene3D" id="1.10.1330.10">
    <property type="entry name" value="Dockerin domain"/>
    <property type="match status" value="1"/>
</dbReference>
<evidence type="ECO:0000259" key="3">
    <source>
        <dbReference type="PROSITE" id="PS50853"/>
    </source>
</evidence>
<dbReference type="InterPro" id="IPR031161">
    <property type="entry name" value="Peptidase_M60_dom"/>
</dbReference>
<dbReference type="Pfam" id="PF13402">
    <property type="entry name" value="Peptidase_M60"/>
    <property type="match status" value="1"/>
</dbReference>
<dbReference type="Proteomes" id="UP000198558">
    <property type="component" value="Unassembled WGS sequence"/>
</dbReference>
<dbReference type="CDD" id="cd00063">
    <property type="entry name" value="FN3"/>
    <property type="match status" value="1"/>
</dbReference>
<dbReference type="OrthoDB" id="197688at2"/>
<gene>
    <name evidence="5" type="ORF">SAMN04489758_13510</name>
</gene>
<dbReference type="InterPro" id="IPR008979">
    <property type="entry name" value="Galactose-bd-like_sf"/>
</dbReference>
<dbReference type="Gene3D" id="3.40.390.80">
    <property type="entry name" value="Peptidase M60, enhancin-like domain 2"/>
    <property type="match status" value="1"/>
</dbReference>
<dbReference type="Gene3D" id="2.60.40.10">
    <property type="entry name" value="Immunoglobulins"/>
    <property type="match status" value="2"/>
</dbReference>
<dbReference type="GeneID" id="78289153"/>
<dbReference type="PROSITE" id="PS51723">
    <property type="entry name" value="PEPTIDASE_M60"/>
    <property type="match status" value="1"/>
</dbReference>
<feature type="chain" id="PRO_5011698150" evidence="2">
    <location>
        <begin position="25"/>
        <end position="1904"/>
    </location>
</feature>
<protein>
    <submittedName>
        <fullName evidence="5">Peptidase M60, enhancin and enhancin-like</fullName>
    </submittedName>
</protein>
<dbReference type="Gene3D" id="2.60.120.1250">
    <property type="entry name" value="Peptidase M60, enhancin-like domain 1"/>
    <property type="match status" value="1"/>
</dbReference>
<dbReference type="InterPro" id="IPR018247">
    <property type="entry name" value="EF_Hand_1_Ca_BS"/>
</dbReference>
<dbReference type="Gene3D" id="2.60.120.260">
    <property type="entry name" value="Galactose-binding domain-like"/>
    <property type="match status" value="2"/>
</dbReference>
<feature type="region of interest" description="Disordered" evidence="1">
    <location>
        <begin position="41"/>
        <end position="62"/>
    </location>
</feature>
<dbReference type="PROSITE" id="PS50853">
    <property type="entry name" value="FN3"/>
    <property type="match status" value="1"/>
</dbReference>
<feature type="region of interest" description="Disordered" evidence="1">
    <location>
        <begin position="214"/>
        <end position="237"/>
    </location>
</feature>
<dbReference type="GO" id="GO:0000272">
    <property type="term" value="P:polysaccharide catabolic process"/>
    <property type="evidence" value="ECO:0007669"/>
    <property type="project" value="InterPro"/>
</dbReference>
<accession>A0A1I0GV96</accession>
<evidence type="ECO:0000256" key="1">
    <source>
        <dbReference type="SAM" id="MobiDB-lite"/>
    </source>
</evidence>
<feature type="compositionally biased region" description="Polar residues" evidence="1">
    <location>
        <begin position="42"/>
        <end position="62"/>
    </location>
</feature>
<name>A0A1I0GV96_9FIRM</name>
<dbReference type="InterPro" id="IPR003961">
    <property type="entry name" value="FN3_dom"/>
</dbReference>
<dbReference type="InterPro" id="IPR036439">
    <property type="entry name" value="Dockerin_dom_sf"/>
</dbReference>